<comment type="caution">
    <text evidence="9">The sequence shown here is derived from an EMBL/GenBank/DDBJ whole genome shotgun (WGS) entry which is preliminary data.</text>
</comment>
<comment type="similarity">
    <text evidence="2">Belongs to the 'GDSL' lipolytic enzyme family.</text>
</comment>
<reference evidence="9" key="1">
    <citation type="submission" date="2023-10" db="EMBL/GenBank/DDBJ databases">
        <title>Chromosome-level genome of the transformable northern wattle, Acacia crassicarpa.</title>
        <authorList>
            <person name="Massaro I."/>
            <person name="Sinha N.R."/>
            <person name="Poethig S."/>
            <person name="Leichty A.R."/>
        </authorList>
    </citation>
    <scope>NUCLEOTIDE SEQUENCE</scope>
    <source>
        <strain evidence="9">Acra3RX</strain>
        <tissue evidence="9">Leaf</tissue>
    </source>
</reference>
<keyword evidence="5" id="KW-0378">Hydrolase</keyword>
<evidence type="ECO:0000313" key="10">
    <source>
        <dbReference type="Proteomes" id="UP001293593"/>
    </source>
</evidence>
<keyword evidence="8" id="KW-0472">Membrane</keyword>
<dbReference type="Proteomes" id="UP001293593">
    <property type="component" value="Unassembled WGS sequence"/>
</dbReference>
<evidence type="ECO:0000313" key="9">
    <source>
        <dbReference type="EMBL" id="KAK4256387.1"/>
    </source>
</evidence>
<evidence type="ECO:0000256" key="6">
    <source>
        <dbReference type="ARBA" id="ARBA00022963"/>
    </source>
</evidence>
<keyword evidence="3" id="KW-0964">Secreted</keyword>
<evidence type="ECO:0000256" key="8">
    <source>
        <dbReference type="SAM" id="Phobius"/>
    </source>
</evidence>
<feature type="transmembrane region" description="Helical" evidence="8">
    <location>
        <begin position="6"/>
        <end position="27"/>
    </location>
</feature>
<evidence type="ECO:0008006" key="11">
    <source>
        <dbReference type="Google" id="ProtNLM"/>
    </source>
</evidence>
<dbReference type="Pfam" id="PF00657">
    <property type="entry name" value="Lipase_GDSL"/>
    <property type="match status" value="1"/>
</dbReference>
<dbReference type="CDD" id="cd01837">
    <property type="entry name" value="SGNH_plant_lipase_like"/>
    <property type="match status" value="1"/>
</dbReference>
<dbReference type="InterPro" id="IPR035669">
    <property type="entry name" value="SGNH_plant_lipase-like"/>
</dbReference>
<dbReference type="PANTHER" id="PTHR45650:SF8">
    <property type="entry name" value="GDSL ESTERASE_LIPASE"/>
    <property type="match status" value="1"/>
</dbReference>
<keyword evidence="8" id="KW-1133">Transmembrane helix</keyword>
<dbReference type="InterPro" id="IPR036514">
    <property type="entry name" value="SGNH_hydro_sf"/>
</dbReference>
<dbReference type="GO" id="GO:0016042">
    <property type="term" value="P:lipid catabolic process"/>
    <property type="evidence" value="ECO:0007669"/>
    <property type="project" value="UniProtKB-KW"/>
</dbReference>
<evidence type="ECO:0000256" key="7">
    <source>
        <dbReference type="ARBA" id="ARBA00023098"/>
    </source>
</evidence>
<keyword evidence="4" id="KW-0732">Signal</keyword>
<keyword evidence="7" id="KW-0443">Lipid metabolism</keyword>
<evidence type="ECO:0000256" key="4">
    <source>
        <dbReference type="ARBA" id="ARBA00022729"/>
    </source>
</evidence>
<dbReference type="GO" id="GO:0016788">
    <property type="term" value="F:hydrolase activity, acting on ester bonds"/>
    <property type="evidence" value="ECO:0007669"/>
    <property type="project" value="InterPro"/>
</dbReference>
<protein>
    <recommendedName>
        <fullName evidence="11">GDSL esterase/lipase</fullName>
    </recommendedName>
</protein>
<evidence type="ECO:0000256" key="3">
    <source>
        <dbReference type="ARBA" id="ARBA00022525"/>
    </source>
</evidence>
<gene>
    <name evidence="9" type="ORF">QN277_009261</name>
</gene>
<keyword evidence="6" id="KW-0442">Lipid degradation</keyword>
<name>A0AAE1M7I0_9FABA</name>
<organism evidence="9 10">
    <name type="scientific">Acacia crassicarpa</name>
    <name type="common">northern wattle</name>
    <dbReference type="NCBI Taxonomy" id="499986"/>
    <lineage>
        <taxon>Eukaryota</taxon>
        <taxon>Viridiplantae</taxon>
        <taxon>Streptophyta</taxon>
        <taxon>Embryophyta</taxon>
        <taxon>Tracheophyta</taxon>
        <taxon>Spermatophyta</taxon>
        <taxon>Magnoliopsida</taxon>
        <taxon>eudicotyledons</taxon>
        <taxon>Gunneridae</taxon>
        <taxon>Pentapetalae</taxon>
        <taxon>rosids</taxon>
        <taxon>fabids</taxon>
        <taxon>Fabales</taxon>
        <taxon>Fabaceae</taxon>
        <taxon>Caesalpinioideae</taxon>
        <taxon>mimosoid clade</taxon>
        <taxon>Acacieae</taxon>
        <taxon>Acacia</taxon>
    </lineage>
</organism>
<dbReference type="PANTHER" id="PTHR45650">
    <property type="entry name" value="GDSL-LIKE LIPASE/ACYLHYDROLASE-RELATED"/>
    <property type="match status" value="1"/>
</dbReference>
<evidence type="ECO:0000256" key="5">
    <source>
        <dbReference type="ARBA" id="ARBA00022801"/>
    </source>
</evidence>
<dbReference type="InterPro" id="IPR051238">
    <property type="entry name" value="GDSL_esterase/lipase"/>
</dbReference>
<comment type="subcellular location">
    <subcellularLocation>
        <location evidence="1">Secreted</location>
    </subcellularLocation>
</comment>
<dbReference type="AlphaFoldDB" id="A0AAE1M7I0"/>
<keyword evidence="10" id="KW-1185">Reference proteome</keyword>
<evidence type="ECO:0000256" key="2">
    <source>
        <dbReference type="ARBA" id="ARBA00008668"/>
    </source>
</evidence>
<proteinExistence type="inferred from homology"/>
<keyword evidence="8" id="KW-0812">Transmembrane</keyword>
<dbReference type="Gene3D" id="3.40.50.1110">
    <property type="entry name" value="SGNH hydrolase"/>
    <property type="match status" value="1"/>
</dbReference>
<sequence length="370" mass="40528">MGRWNNINKVVSGLMVVVVVMMVMCVMEVKSQQQPRRVTALFVFGDSLVDVGNNNFLNTLAKANYFPYGIDFSGGPSGRFSNGLNIIDFVGNMLGVPAGPVYANPTTRGTAILNGVNYASAAGGILDETGRHYGGRFSLNQQVLNFGDTLNQLRTMINETELSRYLAKSIAILVFGSNDYINNYLLPTMYNSSYVYNPQQFGTLLLNNYARQILALYSVGLRKFFIAGVGPLGCIPNQRANVPTGRCADGVNQILGTFNEGLRAMVEQFNKNHPDAMFTYGNTYAVFGDVLNNPAAYAFTVIDRGCCGIGRNQGQITCLPLEAPCPNRNQYAFWDAFHPSQAAAYVFSWRAVNGPPSDSYPINIQQMALL</sequence>
<dbReference type="GO" id="GO:0005576">
    <property type="term" value="C:extracellular region"/>
    <property type="evidence" value="ECO:0007669"/>
    <property type="project" value="UniProtKB-SubCell"/>
</dbReference>
<dbReference type="EMBL" id="JAWXYG010000013">
    <property type="protein sequence ID" value="KAK4256387.1"/>
    <property type="molecule type" value="Genomic_DNA"/>
</dbReference>
<evidence type="ECO:0000256" key="1">
    <source>
        <dbReference type="ARBA" id="ARBA00004613"/>
    </source>
</evidence>
<dbReference type="InterPro" id="IPR001087">
    <property type="entry name" value="GDSL"/>
</dbReference>
<accession>A0AAE1M7I0</accession>